<evidence type="ECO:0000313" key="2">
    <source>
        <dbReference type="Proteomes" id="UP000198280"/>
    </source>
</evidence>
<dbReference type="InterPro" id="IPR011990">
    <property type="entry name" value="TPR-like_helical_dom_sf"/>
</dbReference>
<evidence type="ECO:0000313" key="1">
    <source>
        <dbReference type="EMBL" id="SNS14649.1"/>
    </source>
</evidence>
<dbReference type="RefSeq" id="WP_089223011.1">
    <property type="nucleotide sequence ID" value="NZ_FZOF01000003.1"/>
</dbReference>
<reference evidence="1 2" key="1">
    <citation type="submission" date="2017-06" db="EMBL/GenBank/DDBJ databases">
        <authorList>
            <person name="Kim H.J."/>
            <person name="Triplett B.A."/>
        </authorList>
    </citation>
    <scope>NUCLEOTIDE SEQUENCE [LARGE SCALE GENOMIC DNA]</scope>
    <source>
        <strain evidence="1 2">CGMCC 4.1858</strain>
    </source>
</reference>
<organism evidence="1 2">
    <name type="scientific">Actinacidiphila glaucinigra</name>
    <dbReference type="NCBI Taxonomy" id="235986"/>
    <lineage>
        <taxon>Bacteria</taxon>
        <taxon>Bacillati</taxon>
        <taxon>Actinomycetota</taxon>
        <taxon>Actinomycetes</taxon>
        <taxon>Kitasatosporales</taxon>
        <taxon>Streptomycetaceae</taxon>
        <taxon>Actinacidiphila</taxon>
    </lineage>
</organism>
<name>A0A239C406_9ACTN</name>
<keyword evidence="2" id="KW-1185">Reference proteome</keyword>
<dbReference type="OrthoDB" id="56388at2"/>
<dbReference type="AlphaFoldDB" id="A0A239C406"/>
<dbReference type="SUPFAM" id="SSF48452">
    <property type="entry name" value="TPR-like"/>
    <property type="match status" value="1"/>
</dbReference>
<dbReference type="EMBL" id="FZOF01000003">
    <property type="protein sequence ID" value="SNS14649.1"/>
    <property type="molecule type" value="Genomic_DNA"/>
</dbReference>
<evidence type="ECO:0008006" key="3">
    <source>
        <dbReference type="Google" id="ProtNLM"/>
    </source>
</evidence>
<dbReference type="Gene3D" id="1.25.40.10">
    <property type="entry name" value="Tetratricopeptide repeat domain"/>
    <property type="match status" value="2"/>
</dbReference>
<proteinExistence type="predicted"/>
<sequence>MLDTPEAVFEALRENNERPYGTPRTVTAEELVEAAEQFEEKDVLVTALLELMSAYEYAAEHRKSPVVFARILTLWEEVPGSFSEWEARQVLWRHKWVTTSLLQVPDVPLATVDGWVGRMGDRYRAAGEGLQPVAAMRHRIAAHTGADRESAWDLWVTRPRERLSDCLACETRHQGLHHLDAGDDEQALRTWEPVLGGVQSCEEEPWVTQAHALLPLLRLGRTDEARSYHLTGYRHARGRVGMAEETGLHVEFCALSGNEGRALEILAENRALFDTAGAPLSLLGFLTGVQVLTRRLVEQGYDTTPVAGPVGRTWTARELLDHVSERGDALAAAFDRRNGTGAVGERRRARLARRPPLAEPLALGLRTAAVPSPEGEPVVTAPPVAASAREVPEDFVELVEKARELADAGRPGDEELWLRIAERVGADGHVHDARLGPEERLRGELAEHRAFAAMEDEDKAAVKAALAEARELFALAGMPERVLTARARLASVGVEPGPEADEGRAELDTVLAEARALADEGTATTEVRRAYFVVLQCRAFLAHTEAMAALPDVPAELRERFEAAVAEAVAESERLGAPERTVNTRVYAADIAARSGDPERAERELRNVLRVVEAAATPWRATRPRGLLGQVLLQQHRPEEAMEQFHGALASAAAHGDTAFPVARTHALLGHAADHAGDPGAAVRHLSDGASRLDREGDASGAAELRVELADVLARADRQADAVAVLESLVTDEAAAGMDERALAQARLLLARGLRELEEHRASAEQFLLLADAVEPWEEQFTHTLVASEAAVALLGAGNEDAARSAYDRAVASHAKGPNPHAVAEMMRDFAAYAVSAGGAEGLEDALEHLRRADEVLAALTGDDEDVARWYQSGATHYQRGRAYAGAERFPEALAELELAIAAHEEGGPRGEAPRAEAVRVAALVEANGLGRPDAALSRLRAAINRCREAGLDQAAGILARVRDEVSSRRGG</sequence>
<dbReference type="Proteomes" id="UP000198280">
    <property type="component" value="Unassembled WGS sequence"/>
</dbReference>
<gene>
    <name evidence="1" type="ORF">SAMN05216252_103342</name>
</gene>
<accession>A0A239C406</accession>
<protein>
    <recommendedName>
        <fullName evidence="3">Tetratricopeptide repeat protein</fullName>
    </recommendedName>
</protein>